<sequence>MRAPVIVLAHGGGPLPLLDDPEHKNIHFSLTKRVPAILKLGTPEAPRAIIVITAHRSTENPTISNGKKHNLYYGYDGFPNQAYNLDYPAPGSPGIAKEIMNDMRAVGLTPEFDGQRGWDHGVIVPMLLANPSADIPIIQLSVLRSEDPSTHHAMGKLVEWRNFPNAYEMHSKNGGEHFMSLLVCSGAAGHSKLESDADNIWKISVWTYYWK</sequence>
<comment type="similarity">
    <text evidence="2">Belongs to the DODA-type extradiol aromatic ring-opening dioxygenase family.</text>
</comment>
<evidence type="ECO:0000256" key="2">
    <source>
        <dbReference type="ARBA" id="ARBA00007581"/>
    </source>
</evidence>
<keyword evidence="7" id="KW-0223">Dioxygenase</keyword>
<dbReference type="Pfam" id="PF02900">
    <property type="entry name" value="LigB"/>
    <property type="match status" value="1"/>
</dbReference>
<dbReference type="GO" id="GO:0016702">
    <property type="term" value="F:oxidoreductase activity, acting on single donors with incorporation of molecular oxygen, incorporation of two atoms of oxygen"/>
    <property type="evidence" value="ECO:0007669"/>
    <property type="project" value="UniProtKB-ARBA"/>
</dbReference>
<accession>A0A9X0BC97</accession>
<dbReference type="Gene3D" id="3.40.830.10">
    <property type="entry name" value="LigB-like"/>
    <property type="match status" value="1"/>
</dbReference>
<evidence type="ECO:0000256" key="3">
    <source>
        <dbReference type="ARBA" id="ARBA00022723"/>
    </source>
</evidence>
<keyword evidence="4" id="KW-0862">Zinc</keyword>
<dbReference type="GeneID" id="81367989"/>
<keyword evidence="8" id="KW-1185">Reference proteome</keyword>
<comment type="cofactor">
    <cofactor evidence="1">
        <name>Zn(2+)</name>
        <dbReference type="ChEBI" id="CHEBI:29105"/>
    </cofactor>
</comment>
<reference evidence="7" key="2">
    <citation type="journal article" date="2023" name="IMA Fungus">
        <title>Comparative genomic study of the Penicillium genus elucidates a diverse pangenome and 15 lateral gene transfer events.</title>
        <authorList>
            <person name="Petersen C."/>
            <person name="Sorensen T."/>
            <person name="Nielsen M.R."/>
            <person name="Sondergaard T.E."/>
            <person name="Sorensen J.L."/>
            <person name="Fitzpatrick D.A."/>
            <person name="Frisvad J.C."/>
            <person name="Nielsen K.L."/>
        </authorList>
    </citation>
    <scope>NUCLEOTIDE SEQUENCE</scope>
    <source>
        <strain evidence="7">IBT 29677</strain>
    </source>
</reference>
<dbReference type="RefSeq" id="XP_056491743.1">
    <property type="nucleotide sequence ID" value="XM_056629009.1"/>
</dbReference>
<dbReference type="InterPro" id="IPR004183">
    <property type="entry name" value="Xdiol_dOase_suB"/>
</dbReference>
<feature type="domain" description="Extradiol ring-cleavage dioxygenase class III enzyme subunit B" evidence="6">
    <location>
        <begin position="6"/>
        <end position="154"/>
    </location>
</feature>
<keyword evidence="5" id="KW-0560">Oxidoreductase</keyword>
<reference evidence="7" key="1">
    <citation type="submission" date="2022-12" db="EMBL/GenBank/DDBJ databases">
        <authorList>
            <person name="Petersen C."/>
        </authorList>
    </citation>
    <scope>NUCLEOTIDE SEQUENCE</scope>
    <source>
        <strain evidence="7">IBT 29677</strain>
    </source>
</reference>
<dbReference type="AlphaFoldDB" id="A0A9X0BC97"/>
<evidence type="ECO:0000259" key="6">
    <source>
        <dbReference type="Pfam" id="PF02900"/>
    </source>
</evidence>
<comment type="caution">
    <text evidence="7">The sequence shown here is derived from an EMBL/GenBank/DDBJ whole genome shotgun (WGS) entry which is preliminary data.</text>
</comment>
<dbReference type="EMBL" id="JAPZBU010000005">
    <property type="protein sequence ID" value="KAJ5404501.1"/>
    <property type="molecule type" value="Genomic_DNA"/>
</dbReference>
<name>A0A9X0BC97_9EURO</name>
<organism evidence="7 8">
    <name type="scientific">Penicillium cosmopolitanum</name>
    <dbReference type="NCBI Taxonomy" id="1131564"/>
    <lineage>
        <taxon>Eukaryota</taxon>
        <taxon>Fungi</taxon>
        <taxon>Dikarya</taxon>
        <taxon>Ascomycota</taxon>
        <taxon>Pezizomycotina</taxon>
        <taxon>Eurotiomycetes</taxon>
        <taxon>Eurotiomycetidae</taxon>
        <taxon>Eurotiales</taxon>
        <taxon>Aspergillaceae</taxon>
        <taxon>Penicillium</taxon>
    </lineage>
</organism>
<dbReference type="OrthoDB" id="7396853at2759"/>
<evidence type="ECO:0000256" key="1">
    <source>
        <dbReference type="ARBA" id="ARBA00001947"/>
    </source>
</evidence>
<dbReference type="GO" id="GO:0008270">
    <property type="term" value="F:zinc ion binding"/>
    <property type="evidence" value="ECO:0007669"/>
    <property type="project" value="InterPro"/>
</dbReference>
<dbReference type="InterPro" id="IPR014436">
    <property type="entry name" value="Extradiol_dOase_DODA"/>
</dbReference>
<dbReference type="PANTHER" id="PTHR30096:SF0">
    <property type="entry name" value="4,5-DOPA DIOXYGENASE EXTRADIOL-LIKE PROTEIN"/>
    <property type="match status" value="1"/>
</dbReference>
<evidence type="ECO:0000313" key="8">
    <source>
        <dbReference type="Proteomes" id="UP001147747"/>
    </source>
</evidence>
<evidence type="ECO:0000256" key="5">
    <source>
        <dbReference type="ARBA" id="ARBA00023002"/>
    </source>
</evidence>
<gene>
    <name evidence="7" type="ORF">N7509_004372</name>
</gene>
<dbReference type="PANTHER" id="PTHR30096">
    <property type="entry name" value="4,5-DOPA DIOXYGENASE EXTRADIOL-LIKE PROTEIN"/>
    <property type="match status" value="1"/>
</dbReference>
<dbReference type="GO" id="GO:0008198">
    <property type="term" value="F:ferrous iron binding"/>
    <property type="evidence" value="ECO:0007669"/>
    <property type="project" value="InterPro"/>
</dbReference>
<evidence type="ECO:0000256" key="4">
    <source>
        <dbReference type="ARBA" id="ARBA00022833"/>
    </source>
</evidence>
<dbReference type="Proteomes" id="UP001147747">
    <property type="component" value="Unassembled WGS sequence"/>
</dbReference>
<dbReference type="SUPFAM" id="SSF53213">
    <property type="entry name" value="LigB-like"/>
    <property type="match status" value="1"/>
</dbReference>
<protein>
    <submittedName>
        <fullName evidence="7">Extradiol ring-cleavage dioxygenase protein</fullName>
    </submittedName>
</protein>
<proteinExistence type="inferred from homology"/>
<evidence type="ECO:0000313" key="7">
    <source>
        <dbReference type="EMBL" id="KAJ5404501.1"/>
    </source>
</evidence>
<keyword evidence="3" id="KW-0479">Metal-binding</keyword>
<dbReference type="CDD" id="cd07363">
    <property type="entry name" value="45_DOPA_Dioxygenase"/>
    <property type="match status" value="1"/>
</dbReference>